<proteinExistence type="predicted"/>
<keyword evidence="2" id="KW-1185">Reference proteome</keyword>
<organism evidence="1 2">
    <name type="scientific">Prescottella agglutinans</name>
    <dbReference type="NCBI Taxonomy" id="1644129"/>
    <lineage>
        <taxon>Bacteria</taxon>
        <taxon>Bacillati</taxon>
        <taxon>Actinomycetota</taxon>
        <taxon>Actinomycetes</taxon>
        <taxon>Mycobacteriales</taxon>
        <taxon>Nocardiaceae</taxon>
        <taxon>Prescottella</taxon>
    </lineage>
</organism>
<accession>A0ABT6MI84</accession>
<evidence type="ECO:0008006" key="3">
    <source>
        <dbReference type="Google" id="ProtNLM"/>
    </source>
</evidence>
<name>A0ABT6MI84_9NOCA</name>
<sequence length="51" mass="5702">MSATTLNVRCTACGREERVSLFDYDDSVFDLDYERMNAVCHGCVKKGKPAV</sequence>
<dbReference type="Proteomes" id="UP001160334">
    <property type="component" value="Unassembled WGS sequence"/>
</dbReference>
<evidence type="ECO:0000313" key="2">
    <source>
        <dbReference type="Proteomes" id="UP001160334"/>
    </source>
</evidence>
<gene>
    <name evidence="1" type="ORF">M2280_005276</name>
</gene>
<reference evidence="1 2" key="1">
    <citation type="submission" date="2023-04" db="EMBL/GenBank/DDBJ databases">
        <title>Forest soil microbial communities from Buena Vista Peninsula, Colon Province, Panama.</title>
        <authorList>
            <person name="Bouskill N."/>
        </authorList>
    </citation>
    <scope>NUCLEOTIDE SEQUENCE [LARGE SCALE GENOMIC DNA]</scope>
    <source>
        <strain evidence="1 2">CFH S0262</strain>
    </source>
</reference>
<dbReference type="EMBL" id="JARXVC010000017">
    <property type="protein sequence ID" value="MDH6284025.1"/>
    <property type="molecule type" value="Genomic_DNA"/>
</dbReference>
<evidence type="ECO:0000313" key="1">
    <source>
        <dbReference type="EMBL" id="MDH6284025.1"/>
    </source>
</evidence>
<comment type="caution">
    <text evidence="1">The sequence shown here is derived from an EMBL/GenBank/DDBJ whole genome shotgun (WGS) entry which is preliminary data.</text>
</comment>
<protein>
    <recommendedName>
        <fullName evidence="3">Small CPxCG-related zinc finger protein</fullName>
    </recommendedName>
</protein>
<dbReference type="RefSeq" id="WP_280763273.1">
    <property type="nucleotide sequence ID" value="NZ_JARXVC010000017.1"/>
</dbReference>